<dbReference type="STRING" id="37928.SAMN04489742_0809"/>
<keyword evidence="2" id="KW-1185">Reference proteome</keyword>
<dbReference type="InterPro" id="IPR004260">
    <property type="entry name" value="Pyr-dimer_DNA_glycosylase"/>
</dbReference>
<dbReference type="NCBIfam" id="NF038085">
    <property type="entry name" value="MSMEG_6728_fam"/>
    <property type="match status" value="1"/>
</dbReference>
<dbReference type="EMBL" id="FNKH01000002">
    <property type="protein sequence ID" value="SDQ36022.1"/>
    <property type="molecule type" value="Genomic_DNA"/>
</dbReference>
<gene>
    <name evidence="1" type="ORF">SAMN04489742_0809</name>
</gene>
<protein>
    <submittedName>
        <fullName evidence="1">Uncharacterized protein</fullName>
    </submittedName>
</protein>
<evidence type="ECO:0000313" key="2">
    <source>
        <dbReference type="Proteomes" id="UP000181917"/>
    </source>
</evidence>
<name>A0A1H1A8N8_9MICC</name>
<evidence type="ECO:0000313" key="1">
    <source>
        <dbReference type="EMBL" id="SDQ36022.1"/>
    </source>
</evidence>
<sequence>MIGSGLERYDLIMQTFLPFPDFAASAAVLDGPRLGKQRVETLQILRALTVPDYGWQRHPAVRMWMGHVPALVRYGLAMTDEWLARGHADATRGSILEFAPEAESAMPMPPPWLGDEDFHRAHRSNLVQKDPVFYGPRFPGTADALPYIWPEPSAELVPAEVTGPRLWLARAQGGQGEKPDTAVVSLPALTPAGVPVRGKKARQLDALLNEANDGDPVALPLDGGLRFATGTLGPITGTADTLARTLVLSGEIRRTDFDYPALLQDPRLFFAVPLPAALRGGTRARSIHR</sequence>
<accession>A0A1H1A8N8</accession>
<organism evidence="1 2">
    <name type="scientific">Crystallibacter crystallopoietes</name>
    <dbReference type="NCBI Taxonomy" id="37928"/>
    <lineage>
        <taxon>Bacteria</taxon>
        <taxon>Bacillati</taxon>
        <taxon>Actinomycetota</taxon>
        <taxon>Actinomycetes</taxon>
        <taxon>Micrococcales</taxon>
        <taxon>Micrococcaceae</taxon>
        <taxon>Crystallibacter</taxon>
    </lineage>
</organism>
<dbReference type="Pfam" id="PF03013">
    <property type="entry name" value="Pyr_excise"/>
    <property type="match status" value="1"/>
</dbReference>
<dbReference type="RefSeq" id="WP_335643998.1">
    <property type="nucleotide sequence ID" value="NZ_CP018863.1"/>
</dbReference>
<proteinExistence type="predicted"/>
<dbReference type="Proteomes" id="UP000181917">
    <property type="component" value="Unassembled WGS sequence"/>
</dbReference>
<dbReference type="AlphaFoldDB" id="A0A1H1A8N8"/>
<reference evidence="1 2" key="1">
    <citation type="submission" date="2016-10" db="EMBL/GenBank/DDBJ databases">
        <authorList>
            <person name="de Groot N.N."/>
        </authorList>
    </citation>
    <scope>NUCLEOTIDE SEQUENCE [LARGE SCALE GENOMIC DNA]</scope>
    <source>
        <strain evidence="1 2">DSM 20117</strain>
    </source>
</reference>